<reference evidence="1" key="2">
    <citation type="journal article" date="2015" name="Data Brief">
        <title>Shoot transcriptome of the giant reed, Arundo donax.</title>
        <authorList>
            <person name="Barrero R.A."/>
            <person name="Guerrero F.D."/>
            <person name="Moolhuijzen P."/>
            <person name="Goolsby J.A."/>
            <person name="Tidwell J."/>
            <person name="Bellgard S.E."/>
            <person name="Bellgard M.I."/>
        </authorList>
    </citation>
    <scope>NUCLEOTIDE SEQUENCE</scope>
    <source>
        <tissue evidence="1">Shoot tissue taken approximately 20 cm above the soil surface</tissue>
    </source>
</reference>
<accession>A0A0A9D8M7</accession>
<reference evidence="1" key="1">
    <citation type="submission" date="2014-09" db="EMBL/GenBank/DDBJ databases">
        <authorList>
            <person name="Magalhaes I.L.F."/>
            <person name="Oliveira U."/>
            <person name="Santos F.R."/>
            <person name="Vidigal T.H.D.A."/>
            <person name="Brescovit A.D."/>
            <person name="Santos A.J."/>
        </authorList>
    </citation>
    <scope>NUCLEOTIDE SEQUENCE</scope>
    <source>
        <tissue evidence="1">Shoot tissue taken approximately 20 cm above the soil surface</tissue>
    </source>
</reference>
<organism evidence="1">
    <name type="scientific">Arundo donax</name>
    <name type="common">Giant reed</name>
    <name type="synonym">Donax arundinaceus</name>
    <dbReference type="NCBI Taxonomy" id="35708"/>
    <lineage>
        <taxon>Eukaryota</taxon>
        <taxon>Viridiplantae</taxon>
        <taxon>Streptophyta</taxon>
        <taxon>Embryophyta</taxon>
        <taxon>Tracheophyta</taxon>
        <taxon>Spermatophyta</taxon>
        <taxon>Magnoliopsida</taxon>
        <taxon>Liliopsida</taxon>
        <taxon>Poales</taxon>
        <taxon>Poaceae</taxon>
        <taxon>PACMAD clade</taxon>
        <taxon>Arundinoideae</taxon>
        <taxon>Arundineae</taxon>
        <taxon>Arundo</taxon>
    </lineage>
</organism>
<evidence type="ECO:0000313" key="1">
    <source>
        <dbReference type="EMBL" id="JAD83043.1"/>
    </source>
</evidence>
<sequence length="77" mass="9368">MCQYRKNSRLDNFKFQIYISAQTISSTQRLHSNMTHITTYVHIDSFMHKPPDRVRIQLSHLKNFFCRHQINNIKPYQ</sequence>
<dbReference type="EMBL" id="GBRH01214852">
    <property type="protein sequence ID" value="JAD83043.1"/>
    <property type="molecule type" value="Transcribed_RNA"/>
</dbReference>
<dbReference type="AlphaFoldDB" id="A0A0A9D8M7"/>
<name>A0A0A9D8M7_ARUDO</name>
<protein>
    <submittedName>
        <fullName evidence="1">Uncharacterized protein</fullName>
    </submittedName>
</protein>
<proteinExistence type="predicted"/>